<comment type="similarity">
    <text evidence="7 9">Belongs to the ribulokinase family.</text>
</comment>
<dbReference type="EC" id="2.7.1.16" evidence="7 8"/>
<dbReference type="GO" id="GO:0005737">
    <property type="term" value="C:cytoplasm"/>
    <property type="evidence" value="ECO:0007669"/>
    <property type="project" value="TreeGrafter"/>
</dbReference>
<dbReference type="GO" id="GO:0019569">
    <property type="term" value="P:L-arabinose catabolic process to D-xylulose 5-phosphate"/>
    <property type="evidence" value="ECO:0007669"/>
    <property type="project" value="UniProtKB-UniRule"/>
</dbReference>
<evidence type="ECO:0000259" key="10">
    <source>
        <dbReference type="Pfam" id="PF00370"/>
    </source>
</evidence>
<dbReference type="GO" id="GO:0005524">
    <property type="term" value="F:ATP binding"/>
    <property type="evidence" value="ECO:0007669"/>
    <property type="project" value="UniProtKB-UniRule"/>
</dbReference>
<comment type="catalytic activity">
    <reaction evidence="7">
        <text>D-ribulose + ATP = D-ribulose 5-phosphate + ADP + H(+)</text>
        <dbReference type="Rhea" id="RHEA:17601"/>
        <dbReference type="ChEBI" id="CHEBI:15378"/>
        <dbReference type="ChEBI" id="CHEBI:17173"/>
        <dbReference type="ChEBI" id="CHEBI:30616"/>
        <dbReference type="ChEBI" id="CHEBI:58121"/>
        <dbReference type="ChEBI" id="CHEBI:456216"/>
        <dbReference type="EC" id="2.7.1.16"/>
    </reaction>
</comment>
<evidence type="ECO:0000256" key="2">
    <source>
        <dbReference type="ARBA" id="ARBA00022741"/>
    </source>
</evidence>
<dbReference type="Gene3D" id="3.30.420.40">
    <property type="match status" value="2"/>
</dbReference>
<dbReference type="PROSITE" id="PS00445">
    <property type="entry name" value="FGGY_KINASES_2"/>
    <property type="match status" value="1"/>
</dbReference>
<name>A0A1G5I1M0_9FIRM</name>
<dbReference type="UniPathway" id="UPA00145">
    <property type="reaction ID" value="UER00566"/>
</dbReference>
<keyword evidence="1 7" id="KW-0808">Transferase</keyword>
<proteinExistence type="inferred from homology"/>
<dbReference type="InterPro" id="IPR018484">
    <property type="entry name" value="FGGY_N"/>
</dbReference>
<dbReference type="Pfam" id="PF02782">
    <property type="entry name" value="FGGY_C"/>
    <property type="match status" value="1"/>
</dbReference>
<evidence type="ECO:0000259" key="11">
    <source>
        <dbReference type="Pfam" id="PF02782"/>
    </source>
</evidence>
<protein>
    <recommendedName>
        <fullName evidence="7 8">Ribulokinase</fullName>
        <ecNumber evidence="7 8">2.7.1.16</ecNumber>
    </recommendedName>
</protein>
<keyword evidence="6 7" id="KW-0119">Carbohydrate metabolism</keyword>
<dbReference type="NCBIfam" id="TIGR01234">
    <property type="entry name" value="L-ribulokinase"/>
    <property type="match status" value="1"/>
</dbReference>
<evidence type="ECO:0000256" key="6">
    <source>
        <dbReference type="ARBA" id="ARBA00023277"/>
    </source>
</evidence>
<evidence type="ECO:0000256" key="1">
    <source>
        <dbReference type="ARBA" id="ARBA00022679"/>
    </source>
</evidence>
<comment type="catalytic activity">
    <reaction evidence="7 9">
        <text>L-ribulose + ATP = L-ribulose 5-phosphate + ADP + H(+)</text>
        <dbReference type="Rhea" id="RHEA:22072"/>
        <dbReference type="ChEBI" id="CHEBI:15378"/>
        <dbReference type="ChEBI" id="CHEBI:16880"/>
        <dbReference type="ChEBI" id="CHEBI:30616"/>
        <dbReference type="ChEBI" id="CHEBI:58226"/>
        <dbReference type="ChEBI" id="CHEBI:456216"/>
        <dbReference type="EC" id="2.7.1.16"/>
    </reaction>
</comment>
<dbReference type="SUPFAM" id="SSF53067">
    <property type="entry name" value="Actin-like ATPase domain"/>
    <property type="match status" value="2"/>
</dbReference>
<dbReference type="AlphaFoldDB" id="A0A1G5I1M0"/>
<dbReference type="InterPro" id="IPR018485">
    <property type="entry name" value="FGGY_C"/>
</dbReference>
<gene>
    <name evidence="7" type="primary">araB</name>
    <name evidence="12" type="ORF">SAMN03080606_02210</name>
</gene>
<dbReference type="PANTHER" id="PTHR43435:SF4">
    <property type="entry name" value="FGGY CARBOHYDRATE KINASE DOMAIN-CONTAINING PROTEIN"/>
    <property type="match status" value="1"/>
</dbReference>
<evidence type="ECO:0000256" key="7">
    <source>
        <dbReference type="HAMAP-Rule" id="MF_00520"/>
    </source>
</evidence>
<dbReference type="Pfam" id="PF00370">
    <property type="entry name" value="FGGY_N"/>
    <property type="match status" value="1"/>
</dbReference>
<organism evidence="12 13">
    <name type="scientific">Alkaliphilus peptidifermentans DSM 18978</name>
    <dbReference type="NCBI Taxonomy" id="1120976"/>
    <lineage>
        <taxon>Bacteria</taxon>
        <taxon>Bacillati</taxon>
        <taxon>Bacillota</taxon>
        <taxon>Clostridia</taxon>
        <taxon>Peptostreptococcales</taxon>
        <taxon>Natronincolaceae</taxon>
        <taxon>Alkaliphilus</taxon>
    </lineage>
</organism>
<dbReference type="CDD" id="cd07781">
    <property type="entry name" value="ASKHA_NBD_FGGY_L-RBK"/>
    <property type="match status" value="1"/>
</dbReference>
<evidence type="ECO:0000256" key="4">
    <source>
        <dbReference type="ARBA" id="ARBA00022840"/>
    </source>
</evidence>
<dbReference type="InterPro" id="IPR018483">
    <property type="entry name" value="Carb_kinase_FGGY_CS"/>
</dbReference>
<dbReference type="HAMAP" id="MF_00520">
    <property type="entry name" value="Ribulokinase"/>
    <property type="match status" value="1"/>
</dbReference>
<feature type="domain" description="Carbohydrate kinase FGGY C-terminal" evidence="11">
    <location>
        <begin position="290"/>
        <end position="488"/>
    </location>
</feature>
<dbReference type="EMBL" id="FMUS01000013">
    <property type="protein sequence ID" value="SCY69996.1"/>
    <property type="molecule type" value="Genomic_DNA"/>
</dbReference>
<evidence type="ECO:0000256" key="8">
    <source>
        <dbReference type="NCBIfam" id="TIGR01234"/>
    </source>
</evidence>
<dbReference type="InterPro" id="IPR005929">
    <property type="entry name" value="Ribulokinase"/>
</dbReference>
<keyword evidence="13" id="KW-1185">Reference proteome</keyword>
<dbReference type="GO" id="GO:0008741">
    <property type="term" value="F:ribulokinase activity"/>
    <property type="evidence" value="ECO:0007669"/>
    <property type="project" value="UniProtKB-UniRule"/>
</dbReference>
<keyword evidence="5 7" id="KW-0054">Arabinose catabolism</keyword>
<evidence type="ECO:0000256" key="3">
    <source>
        <dbReference type="ARBA" id="ARBA00022777"/>
    </source>
</evidence>
<sequence length="556" mass="61480">MMSKYTIGVDYGTQSGRAVLVNIENGEILASSVHSYPYGVIDEKLPGTDIKLEHDWALQNPDDYIEVLEKTIPSILSQTGVDVNDIIGLGIDFTACTMMPVTEDGRVLCQLEEFKTNPHAWIKLWKHHAAQDEADKVNAIASERGEEFLKRYGGKISSEWLIPKIWQILDEAPEIYEKAHIFMEATDWVTMQLTGNLVRNSCTAGYKAIWHKQKGFPEPAYFKALDPALENLVEEKLKGEIKPIGTKAGTLTEAMATKLGLNTDVWVSVGNVDAHVSAPAVNVVDPGKMLMIMGTSTCDILLGEEEKIVDGMCGVVEDGAVAGYYAFEAGQSAVGDIFEWFIINCVPSHYVEDAKKRDISIHQLLEEKASQLKPGQSGLLALDWWNGNRSVLVDTNLTGLFLGMTLSTKPEEMYRALIEATAFGKRIIIEGFREAGVPVNELYACGGLPEKNKMLMQIYSDVTNMEIKLSASDQTPALGAAMFGAVAAGSENGGYDSIVEAAKHMARLKDESYKPIKENAEVYNQLYNEYKKLHDYFGRGENNVMKRLKKIKAESI</sequence>
<dbReference type="InterPro" id="IPR000577">
    <property type="entry name" value="Carb_kinase_FGGY"/>
</dbReference>
<dbReference type="InterPro" id="IPR043129">
    <property type="entry name" value="ATPase_NBD"/>
</dbReference>
<keyword evidence="3 7" id="KW-0418">Kinase</keyword>
<dbReference type="GO" id="GO:0019150">
    <property type="term" value="F:D-ribulokinase activity"/>
    <property type="evidence" value="ECO:0007669"/>
    <property type="project" value="RHEA"/>
</dbReference>
<dbReference type="STRING" id="1120976.SAMN03080606_02210"/>
<reference evidence="12 13" key="1">
    <citation type="submission" date="2016-10" db="EMBL/GenBank/DDBJ databases">
        <authorList>
            <person name="de Groot N.N."/>
        </authorList>
    </citation>
    <scope>NUCLEOTIDE SEQUENCE [LARGE SCALE GENOMIC DNA]</scope>
    <source>
        <strain evidence="12 13">DSM 18978</strain>
    </source>
</reference>
<evidence type="ECO:0000313" key="13">
    <source>
        <dbReference type="Proteomes" id="UP000198636"/>
    </source>
</evidence>
<evidence type="ECO:0000256" key="9">
    <source>
        <dbReference type="RuleBase" id="RU003455"/>
    </source>
</evidence>
<feature type="domain" description="Carbohydrate kinase FGGY N-terminal" evidence="10">
    <location>
        <begin position="5"/>
        <end position="277"/>
    </location>
</feature>
<dbReference type="Proteomes" id="UP000198636">
    <property type="component" value="Unassembled WGS sequence"/>
</dbReference>
<comment type="pathway">
    <text evidence="7 9">Carbohydrate degradation; L-arabinose degradation via L-ribulose; D-xylulose 5-phosphate from L-arabinose (bacterial route): step 2/3.</text>
</comment>
<evidence type="ECO:0000313" key="12">
    <source>
        <dbReference type="EMBL" id="SCY69996.1"/>
    </source>
</evidence>
<evidence type="ECO:0000256" key="5">
    <source>
        <dbReference type="ARBA" id="ARBA00022935"/>
    </source>
</evidence>
<keyword evidence="2 7" id="KW-0547">Nucleotide-binding</keyword>
<dbReference type="PIRSF" id="PIRSF000538">
    <property type="entry name" value="GlpK"/>
    <property type="match status" value="1"/>
</dbReference>
<accession>A0A1G5I1M0</accession>
<dbReference type="PANTHER" id="PTHR43435">
    <property type="entry name" value="RIBULOKINASE"/>
    <property type="match status" value="1"/>
</dbReference>
<dbReference type="NCBIfam" id="NF003154">
    <property type="entry name" value="PRK04123.1"/>
    <property type="match status" value="1"/>
</dbReference>
<keyword evidence="4 7" id="KW-0067">ATP-binding</keyword>